<dbReference type="NCBIfam" id="TIGR02683">
    <property type="entry name" value="upstrm_HI1419"/>
    <property type="match status" value="1"/>
</dbReference>
<accession>G2JC56</accession>
<gene>
    <name evidence="1" type="ORF">CAGGBEG34_990005</name>
</gene>
<dbReference type="AlphaFoldDB" id="G2JC56"/>
<dbReference type="PANTHER" id="PTHR41791">
    <property type="entry name" value="SSL7039 PROTEIN"/>
    <property type="match status" value="1"/>
</dbReference>
<dbReference type="PANTHER" id="PTHR41791:SF1">
    <property type="entry name" value="SSL7039 PROTEIN"/>
    <property type="match status" value="1"/>
</dbReference>
<evidence type="ECO:0000313" key="2">
    <source>
        <dbReference type="Proteomes" id="UP000054051"/>
    </source>
</evidence>
<dbReference type="eggNOG" id="COG3657">
    <property type="taxonomic scope" value="Bacteria"/>
</dbReference>
<dbReference type="PIRSF" id="PIRSF028744">
    <property type="entry name" value="Addict_mod_HI1419"/>
    <property type="match status" value="1"/>
</dbReference>
<dbReference type="RefSeq" id="WP_006683385.1">
    <property type="nucleotide sequence ID" value="NZ_CAFB01000123.1"/>
</dbReference>
<dbReference type="Proteomes" id="UP000054051">
    <property type="component" value="Unassembled WGS sequence"/>
</dbReference>
<organism evidence="1 2">
    <name type="scientific">Candidatus Glomeribacter gigasporarum BEG34</name>
    <dbReference type="NCBI Taxonomy" id="1070319"/>
    <lineage>
        <taxon>Bacteria</taxon>
        <taxon>Pseudomonadati</taxon>
        <taxon>Pseudomonadota</taxon>
        <taxon>Betaproteobacteria</taxon>
        <taxon>Burkholderiales</taxon>
        <taxon>Burkholderiaceae</taxon>
        <taxon>Candidatus Glomeribacter</taxon>
    </lineage>
</organism>
<proteinExistence type="predicted"/>
<evidence type="ECO:0000313" key="1">
    <source>
        <dbReference type="EMBL" id="CCD30364.1"/>
    </source>
</evidence>
<sequence>MYTILRSGEFDAWLSALKDIRGQTRILARIKSAEFGNFGDSEPIGEGVFEMRIHFGPGYRLYYTRRGLRVYALLLGGNKSTQKRDIRAALAMARALDQENTQ</sequence>
<dbReference type="EMBL" id="CAFB01000123">
    <property type="protein sequence ID" value="CCD30364.1"/>
    <property type="molecule type" value="Genomic_DNA"/>
</dbReference>
<protein>
    <submittedName>
        <fullName evidence="1">Addiction module killer protein(DUF891)</fullName>
    </submittedName>
</protein>
<name>G2JC56_9BURK</name>
<dbReference type="OrthoDB" id="9800258at2"/>
<dbReference type="InterPro" id="IPR014056">
    <property type="entry name" value="TypeIITA-like_toxin_pred"/>
</dbReference>
<comment type="caution">
    <text evidence="1">The sequence shown here is derived from an EMBL/GenBank/DDBJ whole genome shotgun (WGS) entry which is preliminary data.</text>
</comment>
<dbReference type="STRING" id="1070319.CAGGBEG34_990005"/>
<keyword evidence="2" id="KW-1185">Reference proteome</keyword>
<reference evidence="1 2" key="1">
    <citation type="submission" date="2011-08" db="EMBL/GenBank/DDBJ databases">
        <title>The genome of the obligate endobacterium of an arbuscular mycorrhizal fungus reveals an interphylum network of nutritional interactions.</title>
        <authorList>
            <person name="Ghignone S."/>
            <person name="Salvioli A."/>
            <person name="Anca I."/>
            <person name="Lumini E."/>
            <person name="Ortu G."/>
            <person name="Petiti L."/>
            <person name="Cruveiller S."/>
            <person name="Bianciotto V."/>
            <person name="Piffanelli P."/>
            <person name="Lanfranco L."/>
            <person name="Bonfante P."/>
        </authorList>
    </citation>
    <scope>NUCLEOTIDE SEQUENCE [LARGE SCALE GENOMIC DNA]</scope>
    <source>
        <strain evidence="1 2">BEG34</strain>
    </source>
</reference>